<dbReference type="AlphaFoldDB" id="A0A3P7T6J8"/>
<dbReference type="Pfam" id="PF00626">
    <property type="entry name" value="Gelsolin"/>
    <property type="match status" value="4"/>
</dbReference>
<evidence type="ECO:0000313" key="2">
    <source>
        <dbReference type="EMBL" id="VDO04687.1"/>
    </source>
</evidence>
<feature type="domain" description="Gelsolin-like" evidence="1">
    <location>
        <begin position="250"/>
        <end position="311"/>
    </location>
</feature>
<sequence>MKEPINSIEFLILIIQAKMLSVLPVSSLWFCLYFVCVTSNPMSDLVKQKDYDWKDSNVALLGTDKDRAVKRFKMASLVKGKDYDWKDSNVALFGTSKDRQVKKESALTEPAWEPVGKATSPFLMVWRVNQFKIEPVPEDEIGNFYNGDSYIVCKATQAPGGNKLLYNIHFWIGKHSTSDEYGTAAYKTVELDTYLDDAAIQHREVDGFESDLFNTLKGGYASGFRQVKPEEYKPRLLHFCKEGKITYMRQVKYSKQSVHSGDVFILDLGDRAYQFNGATSSPFERSAAAAFLQDLECKRNGRCVTHVLEDETTPKDHEFWTSLPDVPVPEKEPPKEVVKSLYKVSDATGKMELTVISEGSAPRKEIKSDDVYMILAKQGLFVYIGKDCSVNEKRNALSHAHKFMQTSPNPYLPITVVTDEQAKSFLKDIWDEIDFGHHLTPNLELDLGTEDANNLFEISITHKEMAGLVKGKDYDWKDSNVALFGSDTDRQVKKESAETEKAWKPVRDTCSPFLMAWRIKQFKLEPVPDNELGTFYDGDSYIVCKATKSPNCDKLSYDIHFWIGKHSTADEYGTAAYKTVELDTFLDDAATQHREVDGHESPKFISYFKKFMTLHGGYDSGFRQVKPEEYKPRLLHFCRQNKVTYLREVFFSKQSVKSEDVYILDLGTKAIQFNGSASSGFEKNAAGAYLQYLESQRNGRCKTSVMDEENGRDHDFWSNLPDDPLPEKEPRKEIVKALYRVSDETGKMEVTLVAEGKAPKNDITSNDVYMILAKEGLFVYIGKDCSVTEKRNAMSNAHAFMQTCPDPYLPITVVCEENAESLLKGIWD</sequence>
<reference evidence="2 3" key="1">
    <citation type="submission" date="2018-11" db="EMBL/GenBank/DDBJ databases">
        <authorList>
            <consortium name="Pathogen Informatics"/>
        </authorList>
    </citation>
    <scope>NUCLEOTIDE SEQUENCE [LARGE SCALE GENOMIC DNA]</scope>
</reference>
<evidence type="ECO:0000313" key="3">
    <source>
        <dbReference type="Proteomes" id="UP000278807"/>
    </source>
</evidence>
<feature type="domain" description="Gelsolin-like" evidence="1">
    <location>
        <begin position="651"/>
        <end position="709"/>
    </location>
</feature>
<proteinExistence type="predicted"/>
<dbReference type="GO" id="GO:0051015">
    <property type="term" value="F:actin filament binding"/>
    <property type="evidence" value="ECO:0007669"/>
    <property type="project" value="InterPro"/>
</dbReference>
<accession>A0A3P7T6J8</accession>
<keyword evidence="3" id="KW-1185">Reference proteome</keyword>
<dbReference type="EMBL" id="UZAE01012349">
    <property type="protein sequence ID" value="VDO04687.1"/>
    <property type="molecule type" value="Genomic_DNA"/>
</dbReference>
<dbReference type="CDD" id="cd11292">
    <property type="entry name" value="gelsolin_S3_like"/>
    <property type="match status" value="1"/>
</dbReference>
<dbReference type="PANTHER" id="PTHR11977:SF130">
    <property type="entry name" value="SEVERIN"/>
    <property type="match status" value="1"/>
</dbReference>
<dbReference type="SMART" id="SM00262">
    <property type="entry name" value="GEL"/>
    <property type="match status" value="6"/>
</dbReference>
<dbReference type="GO" id="GO:0005737">
    <property type="term" value="C:cytoplasm"/>
    <property type="evidence" value="ECO:0007669"/>
    <property type="project" value="TreeGrafter"/>
</dbReference>
<dbReference type="GO" id="GO:0015629">
    <property type="term" value="C:actin cytoskeleton"/>
    <property type="evidence" value="ECO:0007669"/>
    <property type="project" value="TreeGrafter"/>
</dbReference>
<dbReference type="PRINTS" id="PR00597">
    <property type="entry name" value="GELSOLIN"/>
</dbReference>
<dbReference type="OrthoDB" id="6375767at2759"/>
<dbReference type="CDD" id="cd11290">
    <property type="entry name" value="gelsolin_S1_like"/>
    <property type="match status" value="2"/>
</dbReference>
<name>A0A3P7T6J8_RODNA</name>
<dbReference type="PANTHER" id="PTHR11977">
    <property type="entry name" value="VILLIN"/>
    <property type="match status" value="1"/>
</dbReference>
<dbReference type="InterPro" id="IPR007122">
    <property type="entry name" value="Villin/Gelsolin"/>
</dbReference>
<dbReference type="InterPro" id="IPR029006">
    <property type="entry name" value="ADF-H/Gelsolin-like_dom_sf"/>
</dbReference>
<dbReference type="Proteomes" id="UP000278807">
    <property type="component" value="Unassembled WGS sequence"/>
</dbReference>
<dbReference type="InterPro" id="IPR007123">
    <property type="entry name" value="Gelsolin-like_dom"/>
</dbReference>
<feature type="domain" description="Gelsolin-like" evidence="1">
    <location>
        <begin position="140"/>
        <end position="213"/>
    </location>
</feature>
<feature type="domain" description="Gelsolin-like" evidence="1">
    <location>
        <begin position="522"/>
        <end position="605"/>
    </location>
</feature>
<dbReference type="Gene3D" id="3.40.20.10">
    <property type="entry name" value="Severin"/>
    <property type="match status" value="6"/>
</dbReference>
<dbReference type="SUPFAM" id="SSF55753">
    <property type="entry name" value="Actin depolymerizing proteins"/>
    <property type="match status" value="6"/>
</dbReference>
<gene>
    <name evidence="2" type="ORF">HNAJ_LOCUS8649</name>
</gene>
<organism evidence="2 3">
    <name type="scientific">Rodentolepis nana</name>
    <name type="common">Dwarf tapeworm</name>
    <name type="synonym">Hymenolepis nana</name>
    <dbReference type="NCBI Taxonomy" id="102285"/>
    <lineage>
        <taxon>Eukaryota</taxon>
        <taxon>Metazoa</taxon>
        <taxon>Spiralia</taxon>
        <taxon>Lophotrochozoa</taxon>
        <taxon>Platyhelminthes</taxon>
        <taxon>Cestoda</taxon>
        <taxon>Eucestoda</taxon>
        <taxon>Cyclophyllidea</taxon>
        <taxon>Hymenolepididae</taxon>
        <taxon>Rodentolepis</taxon>
    </lineage>
</organism>
<dbReference type="CDD" id="cd11289">
    <property type="entry name" value="gelsolin_S2_like"/>
    <property type="match status" value="1"/>
</dbReference>
<protein>
    <recommendedName>
        <fullName evidence="1">Gelsolin-like domain-containing protein</fullName>
    </recommendedName>
</protein>
<dbReference type="GO" id="GO:0008154">
    <property type="term" value="P:actin polymerization or depolymerization"/>
    <property type="evidence" value="ECO:0007669"/>
    <property type="project" value="TreeGrafter"/>
</dbReference>
<evidence type="ECO:0000259" key="1">
    <source>
        <dbReference type="Pfam" id="PF00626"/>
    </source>
</evidence>